<dbReference type="InterPro" id="IPR045919">
    <property type="entry name" value="DUF6338"/>
</dbReference>
<protein>
    <submittedName>
        <fullName evidence="2">Uncharacterized protein</fullName>
    </submittedName>
</protein>
<organism evidence="2 3">
    <name type="scientific">Actinophytocola gossypii</name>
    <dbReference type="NCBI Taxonomy" id="2812003"/>
    <lineage>
        <taxon>Bacteria</taxon>
        <taxon>Bacillati</taxon>
        <taxon>Actinomycetota</taxon>
        <taxon>Actinomycetes</taxon>
        <taxon>Pseudonocardiales</taxon>
        <taxon>Pseudonocardiaceae</taxon>
    </lineage>
</organism>
<dbReference type="EMBL" id="JAFFZE010000030">
    <property type="protein sequence ID" value="MCT2587963.1"/>
    <property type="molecule type" value="Genomic_DNA"/>
</dbReference>
<sequence>MFVLAALSPGLVYHRVIAQFLARDNRSTVVELVEMATAGAVTSVVASVVVLGLGEFIPPLVSLDELAWNRSGDWPRPWSVVASALLVLFVSFGLAVLAGWMWVRRAGRLPTRIKQGSAWAGVLGAKRDGKPAFLAVELDDGRLIEGVFRSVSVAEDPARDALVLRPPILSSGPGDSPRTAVNEDFVFIPRSIIKAVHGSYRLTKRQDKDT</sequence>
<name>A0ABT2JJA3_9PSEU</name>
<comment type="caution">
    <text evidence="2">The sequence shown here is derived from an EMBL/GenBank/DDBJ whole genome shotgun (WGS) entry which is preliminary data.</text>
</comment>
<reference evidence="2 3" key="1">
    <citation type="submission" date="2021-02" db="EMBL/GenBank/DDBJ databases">
        <title>Actinophytocola xerophila sp. nov., isolated from soil of cotton cropping field.</title>
        <authorList>
            <person name="Huang R."/>
            <person name="Chen X."/>
            <person name="Ge X."/>
            <person name="Liu W."/>
        </authorList>
    </citation>
    <scope>NUCLEOTIDE SEQUENCE [LARGE SCALE GENOMIC DNA]</scope>
    <source>
        <strain evidence="2 3">S1-96</strain>
    </source>
</reference>
<proteinExistence type="predicted"/>
<evidence type="ECO:0000313" key="2">
    <source>
        <dbReference type="EMBL" id="MCT2587963.1"/>
    </source>
</evidence>
<accession>A0ABT2JJA3</accession>
<keyword evidence="1" id="KW-0472">Membrane</keyword>
<gene>
    <name evidence="2" type="ORF">JT362_33105</name>
</gene>
<keyword evidence="1" id="KW-0812">Transmembrane</keyword>
<keyword evidence="1" id="KW-1133">Transmembrane helix</keyword>
<evidence type="ECO:0000256" key="1">
    <source>
        <dbReference type="SAM" id="Phobius"/>
    </source>
</evidence>
<dbReference type="Proteomes" id="UP001156441">
    <property type="component" value="Unassembled WGS sequence"/>
</dbReference>
<evidence type="ECO:0000313" key="3">
    <source>
        <dbReference type="Proteomes" id="UP001156441"/>
    </source>
</evidence>
<dbReference type="Pfam" id="PF19865">
    <property type="entry name" value="DUF6338"/>
    <property type="match status" value="1"/>
</dbReference>
<keyword evidence="3" id="KW-1185">Reference proteome</keyword>
<feature type="transmembrane region" description="Helical" evidence="1">
    <location>
        <begin position="78"/>
        <end position="103"/>
    </location>
</feature>